<dbReference type="SUPFAM" id="SSF88659">
    <property type="entry name" value="Sigma3 and sigma4 domains of RNA polymerase sigma factors"/>
    <property type="match status" value="1"/>
</dbReference>
<dbReference type="InterPro" id="IPR013325">
    <property type="entry name" value="RNA_pol_sigma_r2"/>
</dbReference>
<name>K0C8M9_ALCDB</name>
<comment type="similarity">
    <text evidence="1">Belongs to the sigma-70 factor family. ECF subfamily.</text>
</comment>
<dbReference type="NCBIfam" id="TIGR02937">
    <property type="entry name" value="sigma70-ECF"/>
    <property type="match status" value="1"/>
</dbReference>
<accession>K0C8M9</accession>
<feature type="domain" description="RNA polymerase sigma factor 70 region 4 type 2" evidence="6">
    <location>
        <begin position="129"/>
        <end position="181"/>
    </location>
</feature>
<dbReference type="PANTHER" id="PTHR43133:SF63">
    <property type="entry name" value="RNA POLYMERASE SIGMA FACTOR FECI-RELATED"/>
    <property type="match status" value="1"/>
</dbReference>
<evidence type="ECO:0000259" key="6">
    <source>
        <dbReference type="Pfam" id="PF08281"/>
    </source>
</evidence>
<dbReference type="GO" id="GO:0016987">
    <property type="term" value="F:sigma factor activity"/>
    <property type="evidence" value="ECO:0007669"/>
    <property type="project" value="UniProtKB-KW"/>
</dbReference>
<evidence type="ECO:0000256" key="2">
    <source>
        <dbReference type="ARBA" id="ARBA00023015"/>
    </source>
</evidence>
<dbReference type="HOGENOM" id="CLU_047691_12_1_6"/>
<dbReference type="InterPro" id="IPR036388">
    <property type="entry name" value="WH-like_DNA-bd_sf"/>
</dbReference>
<organism evidence="7 8">
    <name type="scientific">Alcanivorax dieselolei (strain DSM 16502 / CGMCC 1.3690 / MCCC 1A00001 / B-5)</name>
    <name type="common">Alloalcanivorax dieselolei</name>
    <dbReference type="NCBI Taxonomy" id="930169"/>
    <lineage>
        <taxon>Bacteria</taxon>
        <taxon>Pseudomonadati</taxon>
        <taxon>Pseudomonadota</taxon>
        <taxon>Gammaproteobacteria</taxon>
        <taxon>Oceanospirillales</taxon>
        <taxon>Alcanivoracaceae</taxon>
        <taxon>Alloalcanivorax</taxon>
    </lineage>
</organism>
<dbReference type="SUPFAM" id="SSF88946">
    <property type="entry name" value="Sigma2 domain of RNA polymerase sigma factors"/>
    <property type="match status" value="1"/>
</dbReference>
<keyword evidence="3" id="KW-0731">Sigma factor</keyword>
<dbReference type="InterPro" id="IPR039425">
    <property type="entry name" value="RNA_pol_sigma-70-like"/>
</dbReference>
<dbReference type="PATRIC" id="fig|930169.3.peg.567"/>
<evidence type="ECO:0000256" key="3">
    <source>
        <dbReference type="ARBA" id="ARBA00023082"/>
    </source>
</evidence>
<dbReference type="RefSeq" id="WP_014992951.1">
    <property type="nucleotide sequence ID" value="NC_018691.1"/>
</dbReference>
<dbReference type="GO" id="GO:0003677">
    <property type="term" value="F:DNA binding"/>
    <property type="evidence" value="ECO:0007669"/>
    <property type="project" value="InterPro"/>
</dbReference>
<dbReference type="InterPro" id="IPR013324">
    <property type="entry name" value="RNA_pol_sigma_r3/r4-like"/>
</dbReference>
<dbReference type="InterPro" id="IPR014284">
    <property type="entry name" value="RNA_pol_sigma-70_dom"/>
</dbReference>
<protein>
    <submittedName>
        <fullName evidence="7">FecI-like iron uptake RNA polymerase sigma factor</fullName>
    </submittedName>
</protein>
<keyword evidence="2" id="KW-0805">Transcription regulation</keyword>
<dbReference type="PANTHER" id="PTHR43133">
    <property type="entry name" value="RNA POLYMERASE ECF-TYPE SIGMA FACTO"/>
    <property type="match status" value="1"/>
</dbReference>
<evidence type="ECO:0000256" key="4">
    <source>
        <dbReference type="ARBA" id="ARBA00023163"/>
    </source>
</evidence>
<keyword evidence="8" id="KW-1185">Reference proteome</keyword>
<gene>
    <name evidence="7" type="ordered locus">B5T_00585</name>
</gene>
<keyword evidence="4" id="KW-0804">Transcription</keyword>
<dbReference type="Pfam" id="PF04542">
    <property type="entry name" value="Sigma70_r2"/>
    <property type="match status" value="1"/>
</dbReference>
<dbReference type="KEGG" id="adi:B5T_00585"/>
<dbReference type="Gene3D" id="1.10.1740.10">
    <property type="match status" value="1"/>
</dbReference>
<dbReference type="Proteomes" id="UP000006286">
    <property type="component" value="Chromosome"/>
</dbReference>
<evidence type="ECO:0000256" key="1">
    <source>
        <dbReference type="ARBA" id="ARBA00010641"/>
    </source>
</evidence>
<dbReference type="InterPro" id="IPR013249">
    <property type="entry name" value="RNA_pol_sigma70_r4_t2"/>
</dbReference>
<dbReference type="AlphaFoldDB" id="K0C8M9"/>
<dbReference type="EMBL" id="CP003466">
    <property type="protein sequence ID" value="AFT68870.1"/>
    <property type="molecule type" value="Genomic_DNA"/>
</dbReference>
<dbReference type="FunFam" id="1.10.1740.10:FF:000009">
    <property type="entry name" value="RNA polymerase sigma factor"/>
    <property type="match status" value="1"/>
</dbReference>
<dbReference type="GO" id="GO:0006352">
    <property type="term" value="P:DNA-templated transcription initiation"/>
    <property type="evidence" value="ECO:0007669"/>
    <property type="project" value="InterPro"/>
</dbReference>
<evidence type="ECO:0000259" key="5">
    <source>
        <dbReference type="Pfam" id="PF04542"/>
    </source>
</evidence>
<evidence type="ECO:0000313" key="8">
    <source>
        <dbReference type="Proteomes" id="UP000006286"/>
    </source>
</evidence>
<reference evidence="7 8" key="1">
    <citation type="journal article" date="2012" name="J. Bacteriol.">
        <title>Complete genome sequence of Alcanivorax dieselolei type strain B5.</title>
        <authorList>
            <person name="Lai Q."/>
            <person name="Li W."/>
            <person name="Shao Z."/>
        </authorList>
    </citation>
    <scope>NUCLEOTIDE SEQUENCE [LARGE SCALE GENOMIC DNA]</scope>
    <source>
        <strain evidence="8">DSM 16502 / CGMCC 1.3690 / B-5</strain>
    </source>
</reference>
<evidence type="ECO:0000313" key="7">
    <source>
        <dbReference type="EMBL" id="AFT68870.1"/>
    </source>
</evidence>
<dbReference type="eggNOG" id="COG1595">
    <property type="taxonomic scope" value="Bacteria"/>
</dbReference>
<dbReference type="Gene3D" id="1.10.10.10">
    <property type="entry name" value="Winged helix-like DNA-binding domain superfamily/Winged helix DNA-binding domain"/>
    <property type="match status" value="1"/>
</dbReference>
<dbReference type="InterPro" id="IPR007627">
    <property type="entry name" value="RNA_pol_sigma70_r2"/>
</dbReference>
<dbReference type="STRING" id="930169.B5T_00585"/>
<proteinExistence type="inferred from homology"/>
<sequence length="191" mass="21721">MFSTPVPRHRTFANHLSLPMPATDIDSSHLAELYRDHHGWLHLWLRRKLGCTEQAADIAQDTFVRVLVRGKPVTDEAPRAFLGTIAKGLVVDFWRRGALEKAYLEALAQLPREYAPSAETRNEALQMLERVAAMLDGLKTRVRRAFLLYQLGGQNHRQVAEQLGVSTRTAERYVAEALMHCYRLRFEQGGA</sequence>
<dbReference type="Pfam" id="PF08281">
    <property type="entry name" value="Sigma70_r4_2"/>
    <property type="match status" value="1"/>
</dbReference>
<feature type="domain" description="RNA polymerase sigma-70 region 2" evidence="5">
    <location>
        <begin position="33"/>
        <end position="97"/>
    </location>
</feature>